<dbReference type="Proteomes" id="UP000030321">
    <property type="component" value="Unassembled WGS sequence"/>
</dbReference>
<proteinExistence type="predicted"/>
<dbReference type="RefSeq" id="WP_045358640.1">
    <property type="nucleotide sequence ID" value="NZ_BBPA01000030.1"/>
</dbReference>
<gene>
    <name evidence="2" type="ORF">N44_01581</name>
</gene>
<name>A0A0A1VTH8_MICAE</name>
<feature type="region of interest" description="Disordered" evidence="1">
    <location>
        <begin position="1"/>
        <end position="23"/>
    </location>
</feature>
<comment type="caution">
    <text evidence="2">The sequence shown here is derived from an EMBL/GenBank/DDBJ whole genome shotgun (WGS) entry which is preliminary data.</text>
</comment>
<feature type="compositionally biased region" description="Basic and acidic residues" evidence="1">
    <location>
        <begin position="8"/>
        <end position="17"/>
    </location>
</feature>
<evidence type="ECO:0000313" key="3">
    <source>
        <dbReference type="Proteomes" id="UP000030321"/>
    </source>
</evidence>
<protein>
    <submittedName>
        <fullName evidence="2">Uncharacterized protein</fullName>
    </submittedName>
</protein>
<dbReference type="EMBL" id="BBPA01000030">
    <property type="protein sequence ID" value="GAL92894.1"/>
    <property type="molecule type" value="Genomic_DNA"/>
</dbReference>
<reference evidence="3" key="1">
    <citation type="journal article" date="2015" name="Genome">
        <title>Whole Genome Sequence of the Non-Microcystin-Producing Microcystis aeruginosa Strain NIES-44.</title>
        <authorList>
            <person name="Okano K."/>
            <person name="Miyata N."/>
            <person name="Ozaki Y."/>
        </authorList>
    </citation>
    <scope>NUCLEOTIDE SEQUENCE [LARGE SCALE GENOMIC DNA]</scope>
    <source>
        <strain evidence="3">NIES-44</strain>
    </source>
</reference>
<evidence type="ECO:0000256" key="1">
    <source>
        <dbReference type="SAM" id="MobiDB-lite"/>
    </source>
</evidence>
<organism evidence="2 3">
    <name type="scientific">Microcystis aeruginosa NIES-44</name>
    <dbReference type="NCBI Taxonomy" id="449439"/>
    <lineage>
        <taxon>Bacteria</taxon>
        <taxon>Bacillati</taxon>
        <taxon>Cyanobacteriota</taxon>
        <taxon>Cyanophyceae</taxon>
        <taxon>Oscillatoriophycideae</taxon>
        <taxon>Chroococcales</taxon>
        <taxon>Microcystaceae</taxon>
        <taxon>Microcystis</taxon>
    </lineage>
</organism>
<accession>A0A0A1VTH8</accession>
<evidence type="ECO:0000313" key="2">
    <source>
        <dbReference type="EMBL" id="GAL92894.1"/>
    </source>
</evidence>
<sequence>MSNISKTDWSRIDGMKDEDIDTSDIPPLSEDFWVKAQLRLPEDIVTVKVEIDAETFAWFQSQGETAQEQMSVALKTYAQANQAFSSSITKVE</sequence>
<dbReference type="AlphaFoldDB" id="A0A0A1VTH8"/>